<proteinExistence type="predicted"/>
<name>A0A0A9Y6Z7_LYGHE</name>
<reference evidence="1" key="1">
    <citation type="journal article" date="2014" name="PLoS ONE">
        <title>Transcriptome-Based Identification of ABC Transporters in the Western Tarnished Plant Bug Lygus hesperus.</title>
        <authorList>
            <person name="Hull J.J."/>
            <person name="Chaney K."/>
            <person name="Geib S.M."/>
            <person name="Fabrick J.A."/>
            <person name="Brent C.S."/>
            <person name="Walsh D."/>
            <person name="Lavine L.C."/>
        </authorList>
    </citation>
    <scope>NUCLEOTIDE SEQUENCE</scope>
</reference>
<accession>A0A0A9Y6Z7</accession>
<organism evidence="1">
    <name type="scientific">Lygus hesperus</name>
    <name type="common">Western plant bug</name>
    <dbReference type="NCBI Taxonomy" id="30085"/>
    <lineage>
        <taxon>Eukaryota</taxon>
        <taxon>Metazoa</taxon>
        <taxon>Ecdysozoa</taxon>
        <taxon>Arthropoda</taxon>
        <taxon>Hexapoda</taxon>
        <taxon>Insecta</taxon>
        <taxon>Pterygota</taxon>
        <taxon>Neoptera</taxon>
        <taxon>Paraneoptera</taxon>
        <taxon>Hemiptera</taxon>
        <taxon>Heteroptera</taxon>
        <taxon>Panheteroptera</taxon>
        <taxon>Cimicomorpha</taxon>
        <taxon>Miridae</taxon>
        <taxon>Mirini</taxon>
        <taxon>Lygus</taxon>
    </lineage>
</organism>
<dbReference type="EMBL" id="GBHO01018299">
    <property type="protein sequence ID" value="JAG25305.1"/>
    <property type="molecule type" value="Transcribed_RNA"/>
</dbReference>
<sequence length="123" mass="14486">WQLVGELAWVNTFGKPLTSSKKDFWKRISYLMPNEENEIYSRKNYFQAPTKNTEPQLASTYSDVVGLHFDPCFAWVRVMVDSSFGNVPVMWTKRQQCWRWDEVVSFLSTTLGRIPTKNNGRYH</sequence>
<feature type="non-terminal residue" evidence="1">
    <location>
        <position position="1"/>
    </location>
</feature>
<reference evidence="1" key="2">
    <citation type="submission" date="2014-07" db="EMBL/GenBank/DDBJ databases">
        <authorList>
            <person name="Hull J."/>
        </authorList>
    </citation>
    <scope>NUCLEOTIDE SEQUENCE</scope>
</reference>
<protein>
    <submittedName>
        <fullName evidence="1">Neutral ceramidase</fullName>
    </submittedName>
</protein>
<evidence type="ECO:0000313" key="1">
    <source>
        <dbReference type="EMBL" id="JAG25305.1"/>
    </source>
</evidence>
<gene>
    <name evidence="1" type="primary">CDase_0</name>
    <name evidence="1" type="ORF">CM83_78821</name>
</gene>
<dbReference type="AlphaFoldDB" id="A0A0A9Y6Z7"/>